<dbReference type="GO" id="GO:0050660">
    <property type="term" value="F:flavin adenine dinucleotide binding"/>
    <property type="evidence" value="ECO:0007669"/>
    <property type="project" value="InterPro"/>
</dbReference>
<accession>A0A0P6W7J3</accession>
<dbReference type="PANTHER" id="PTHR43292:SF3">
    <property type="entry name" value="ACYL-COA DEHYDROGENASE FADE29"/>
    <property type="match status" value="1"/>
</dbReference>
<dbReference type="Pfam" id="PF02771">
    <property type="entry name" value="Acyl-CoA_dh_N"/>
    <property type="match status" value="1"/>
</dbReference>
<evidence type="ECO:0000256" key="6">
    <source>
        <dbReference type="RuleBase" id="RU362125"/>
    </source>
</evidence>
<dbReference type="FunFam" id="2.40.110.10:FF:000011">
    <property type="entry name" value="Acyl-CoA dehydrogenase FadE34"/>
    <property type="match status" value="1"/>
</dbReference>
<evidence type="ECO:0000256" key="2">
    <source>
        <dbReference type="ARBA" id="ARBA00009347"/>
    </source>
</evidence>
<comment type="cofactor">
    <cofactor evidence="1 6">
        <name>FAD</name>
        <dbReference type="ChEBI" id="CHEBI:57692"/>
    </cofactor>
</comment>
<dbReference type="InterPro" id="IPR009100">
    <property type="entry name" value="AcylCoA_DH/oxidase_NM_dom_sf"/>
</dbReference>
<evidence type="ECO:0000259" key="8">
    <source>
        <dbReference type="Pfam" id="PF02770"/>
    </source>
</evidence>
<dbReference type="Gene3D" id="1.10.540.10">
    <property type="entry name" value="Acyl-CoA dehydrogenase/oxidase, N-terminal domain"/>
    <property type="match status" value="1"/>
</dbReference>
<dbReference type="GO" id="GO:0005886">
    <property type="term" value="C:plasma membrane"/>
    <property type="evidence" value="ECO:0007669"/>
    <property type="project" value="TreeGrafter"/>
</dbReference>
<feature type="domain" description="Acyl-CoA dehydrogenase/oxidase N-terminal" evidence="9">
    <location>
        <begin position="6"/>
        <end position="121"/>
    </location>
</feature>
<feature type="domain" description="Acyl-CoA dehydrogenase/oxidase C-terminal" evidence="7">
    <location>
        <begin position="232"/>
        <end position="396"/>
    </location>
</feature>
<dbReference type="Pfam" id="PF02770">
    <property type="entry name" value="Acyl-CoA_dh_M"/>
    <property type="match status" value="1"/>
</dbReference>
<feature type="domain" description="Acyl-CoA oxidase/dehydrogenase middle" evidence="8">
    <location>
        <begin position="125"/>
        <end position="218"/>
    </location>
</feature>
<comment type="similarity">
    <text evidence="2 6">Belongs to the acyl-CoA dehydrogenase family.</text>
</comment>
<dbReference type="InterPro" id="IPR036250">
    <property type="entry name" value="AcylCo_DH-like_C"/>
</dbReference>
<evidence type="ECO:0000313" key="11">
    <source>
        <dbReference type="Proteomes" id="UP000048984"/>
    </source>
</evidence>
<dbReference type="SUPFAM" id="SSF56645">
    <property type="entry name" value="Acyl-CoA dehydrogenase NM domain-like"/>
    <property type="match status" value="1"/>
</dbReference>
<reference evidence="10 11" key="2">
    <citation type="submission" date="2015-10" db="EMBL/GenBank/DDBJ databases">
        <title>Draft Genome Sequence of Prosthecomicrobium hirschii ATCC 27832.</title>
        <authorList>
            <person name="Daniel J."/>
            <person name="Givan S.A."/>
            <person name="Brun Y.V."/>
            <person name="Brown P.J."/>
        </authorList>
    </citation>
    <scope>NUCLEOTIDE SEQUENCE [LARGE SCALE GENOMIC DNA]</scope>
    <source>
        <strain evidence="10 11">16</strain>
    </source>
</reference>
<evidence type="ECO:0008006" key="12">
    <source>
        <dbReference type="Google" id="ProtNLM"/>
    </source>
</evidence>
<dbReference type="SUPFAM" id="SSF47203">
    <property type="entry name" value="Acyl-CoA dehydrogenase C-terminal domain-like"/>
    <property type="match status" value="1"/>
</dbReference>
<dbReference type="InterPro" id="IPR052161">
    <property type="entry name" value="Mycobact_Acyl-CoA_DH"/>
</dbReference>
<sequence length="400" mass="44215">MEFEFTDQDKAFRAEVQAFLRDAVPADIARRTRSLVHTPKDDLVRWNRILFEKGWVAPHWPKAFGGTGWTPMQIYIFEEECAAADAPFLSYFGLRLIGPLLYTFGSEAHRAQHIPGILSGDVFWCQGFSEPSSGSDLASLKTRAVRDGDHWVITGQKLWTTEAHFADKMFCLARTDPDLRPQKGGLSILFLDMNQPGVTVRPIVTIDGGHSVNEVFLDEVRVPAGDVLGRVGQGWDQAKFLLGHERVTNAQVPRSKRELALLRTIALKETRGGMALAEMRTIRERIAEIEIDLAALEWSVLRELFATPGGAKSQGTASALKIVGSEIQQRIADLTADLLGAKAMATIAAASDRPNERPGDAADHAVGVVERQLFFRATTIYAGTNEIQREIIARELFAGH</sequence>
<gene>
    <name evidence="10" type="ORF">ABB55_14850</name>
</gene>
<evidence type="ECO:0000259" key="9">
    <source>
        <dbReference type="Pfam" id="PF02771"/>
    </source>
</evidence>
<dbReference type="OrthoDB" id="9775090at2"/>
<reference evidence="10 11" key="1">
    <citation type="submission" date="2015-09" db="EMBL/GenBank/DDBJ databases">
        <authorList>
            <person name="Jackson K.R."/>
            <person name="Lunt B.L."/>
            <person name="Fisher J.N.B."/>
            <person name="Gardner A.V."/>
            <person name="Bailey M.E."/>
            <person name="Deus L.M."/>
            <person name="Earl A.S."/>
            <person name="Gibby P.D."/>
            <person name="Hartmann K.A."/>
            <person name="Liu J.E."/>
            <person name="Manci A.M."/>
            <person name="Nielsen D.A."/>
            <person name="Solomon M.B."/>
            <person name="Breakwell D.P."/>
            <person name="Burnett S.H."/>
            <person name="Grose J.H."/>
        </authorList>
    </citation>
    <scope>NUCLEOTIDE SEQUENCE [LARGE SCALE GENOMIC DNA]</scope>
    <source>
        <strain evidence="10 11">16</strain>
    </source>
</reference>
<evidence type="ECO:0000256" key="5">
    <source>
        <dbReference type="ARBA" id="ARBA00023002"/>
    </source>
</evidence>
<keyword evidence="3 6" id="KW-0285">Flavoprotein</keyword>
<evidence type="ECO:0000256" key="4">
    <source>
        <dbReference type="ARBA" id="ARBA00022827"/>
    </source>
</evidence>
<dbReference type="InterPro" id="IPR013786">
    <property type="entry name" value="AcylCoA_DH/ox_N"/>
</dbReference>
<evidence type="ECO:0000256" key="3">
    <source>
        <dbReference type="ARBA" id="ARBA00022630"/>
    </source>
</evidence>
<dbReference type="AlphaFoldDB" id="A0A0P6W7J3"/>
<dbReference type="InterPro" id="IPR009075">
    <property type="entry name" value="AcylCo_DH/oxidase_C"/>
</dbReference>
<dbReference type="Pfam" id="PF00441">
    <property type="entry name" value="Acyl-CoA_dh_1"/>
    <property type="match status" value="1"/>
</dbReference>
<dbReference type="InterPro" id="IPR037069">
    <property type="entry name" value="AcylCoA_DH/ox_N_sf"/>
</dbReference>
<dbReference type="EMBL" id="LJYW01000001">
    <property type="protein sequence ID" value="KPL53335.1"/>
    <property type="molecule type" value="Genomic_DNA"/>
</dbReference>
<dbReference type="InterPro" id="IPR046373">
    <property type="entry name" value="Acyl-CoA_Oxase/DH_mid-dom_sf"/>
</dbReference>
<evidence type="ECO:0000259" key="7">
    <source>
        <dbReference type="Pfam" id="PF00441"/>
    </source>
</evidence>
<protein>
    <recommendedName>
        <fullName evidence="12">Acyl-CoA dehydrogenase</fullName>
    </recommendedName>
</protein>
<organism evidence="10 11">
    <name type="scientific">Prosthecodimorpha hirschii</name>
    <dbReference type="NCBI Taxonomy" id="665126"/>
    <lineage>
        <taxon>Bacteria</taxon>
        <taxon>Pseudomonadati</taxon>
        <taxon>Pseudomonadota</taxon>
        <taxon>Alphaproteobacteria</taxon>
        <taxon>Hyphomicrobiales</taxon>
        <taxon>Ancalomicrobiaceae</taxon>
        <taxon>Prosthecodimorpha</taxon>
    </lineage>
</organism>
<dbReference type="InterPro" id="IPR006091">
    <property type="entry name" value="Acyl-CoA_Oxase/DH_mid-dom"/>
</dbReference>
<dbReference type="PANTHER" id="PTHR43292">
    <property type="entry name" value="ACYL-COA DEHYDROGENASE"/>
    <property type="match status" value="1"/>
</dbReference>
<keyword evidence="5 6" id="KW-0560">Oxidoreductase</keyword>
<name>A0A0P6W7J3_9HYPH</name>
<comment type="caution">
    <text evidence="10">The sequence shown here is derived from an EMBL/GenBank/DDBJ whole genome shotgun (WGS) entry which is preliminary data.</text>
</comment>
<proteinExistence type="inferred from homology"/>
<dbReference type="STRING" id="665126.ABB55_14850"/>
<dbReference type="Gene3D" id="1.20.140.10">
    <property type="entry name" value="Butyryl-CoA Dehydrogenase, subunit A, domain 3"/>
    <property type="match status" value="1"/>
</dbReference>
<keyword evidence="11" id="KW-1185">Reference proteome</keyword>
<dbReference type="GO" id="GO:0016627">
    <property type="term" value="F:oxidoreductase activity, acting on the CH-CH group of donors"/>
    <property type="evidence" value="ECO:0007669"/>
    <property type="project" value="InterPro"/>
</dbReference>
<evidence type="ECO:0000313" key="10">
    <source>
        <dbReference type="EMBL" id="KPL53335.1"/>
    </source>
</evidence>
<dbReference type="RefSeq" id="WP_054359500.1">
    <property type="nucleotide sequence ID" value="NZ_LJYW01000001.1"/>
</dbReference>
<evidence type="ECO:0000256" key="1">
    <source>
        <dbReference type="ARBA" id="ARBA00001974"/>
    </source>
</evidence>
<keyword evidence="4 6" id="KW-0274">FAD</keyword>
<dbReference type="Proteomes" id="UP000048984">
    <property type="component" value="Unassembled WGS sequence"/>
</dbReference>
<dbReference type="Gene3D" id="2.40.110.10">
    <property type="entry name" value="Butyryl-CoA Dehydrogenase, subunit A, domain 2"/>
    <property type="match status" value="1"/>
</dbReference>